<accession>A0ABD5Z280</accession>
<proteinExistence type="predicted"/>
<protein>
    <submittedName>
        <fullName evidence="1">MoaD/ThiS family protein</fullName>
    </submittedName>
</protein>
<evidence type="ECO:0000313" key="1">
    <source>
        <dbReference type="EMBL" id="MFC7199291.1"/>
    </source>
</evidence>
<organism evidence="1 2">
    <name type="scientific">Halospeciosus flavus</name>
    <dbReference type="NCBI Taxonomy" id="3032283"/>
    <lineage>
        <taxon>Archaea</taxon>
        <taxon>Methanobacteriati</taxon>
        <taxon>Methanobacteriota</taxon>
        <taxon>Stenosarchaea group</taxon>
        <taxon>Halobacteria</taxon>
        <taxon>Halobacteriales</taxon>
        <taxon>Halobacteriaceae</taxon>
        <taxon>Halospeciosus</taxon>
    </lineage>
</organism>
<dbReference type="RefSeq" id="WP_279529231.1">
    <property type="nucleotide sequence ID" value="NZ_CP122312.1"/>
</dbReference>
<dbReference type="AlphaFoldDB" id="A0ABD5Z280"/>
<dbReference type="Proteomes" id="UP001596447">
    <property type="component" value="Unassembled WGS sequence"/>
</dbReference>
<keyword evidence="2" id="KW-1185">Reference proteome</keyword>
<gene>
    <name evidence="1" type="ORF">ACFQJ9_07670</name>
</gene>
<name>A0ABD5Z280_9EURY</name>
<sequence length="80" mass="8744">MEVEVRAYGQLRDKLDAKETTLDLEDGATVGDAVEALTDAHEGFDADLVRVAMVDGRHVEEADELDEGATLTLSPMHMQE</sequence>
<dbReference type="Gene3D" id="3.10.20.30">
    <property type="match status" value="1"/>
</dbReference>
<comment type="caution">
    <text evidence="1">The sequence shown here is derived from an EMBL/GenBank/DDBJ whole genome shotgun (WGS) entry which is preliminary data.</text>
</comment>
<dbReference type="EMBL" id="JBHTAR010000011">
    <property type="protein sequence ID" value="MFC7199291.1"/>
    <property type="molecule type" value="Genomic_DNA"/>
</dbReference>
<evidence type="ECO:0000313" key="2">
    <source>
        <dbReference type="Proteomes" id="UP001596447"/>
    </source>
</evidence>
<dbReference type="InterPro" id="IPR003749">
    <property type="entry name" value="ThiS/MoaD-like"/>
</dbReference>
<dbReference type="InterPro" id="IPR016155">
    <property type="entry name" value="Mopterin_synth/thiamin_S_b"/>
</dbReference>
<dbReference type="Pfam" id="PF02597">
    <property type="entry name" value="ThiS"/>
    <property type="match status" value="1"/>
</dbReference>
<dbReference type="InterPro" id="IPR012675">
    <property type="entry name" value="Beta-grasp_dom_sf"/>
</dbReference>
<reference evidence="1 2" key="1">
    <citation type="journal article" date="2019" name="Int. J. Syst. Evol. Microbiol.">
        <title>The Global Catalogue of Microorganisms (GCM) 10K type strain sequencing project: providing services to taxonomists for standard genome sequencing and annotation.</title>
        <authorList>
            <consortium name="The Broad Institute Genomics Platform"/>
            <consortium name="The Broad Institute Genome Sequencing Center for Infectious Disease"/>
            <person name="Wu L."/>
            <person name="Ma J."/>
        </authorList>
    </citation>
    <scope>NUCLEOTIDE SEQUENCE [LARGE SCALE GENOMIC DNA]</scope>
    <source>
        <strain evidence="1 2">XZGYJ-43</strain>
    </source>
</reference>
<dbReference type="SUPFAM" id="SSF54285">
    <property type="entry name" value="MoaD/ThiS"/>
    <property type="match status" value="1"/>
</dbReference>